<sequence length="298" mass="33746">MKLEDIEAFVTFVDLQNTSLAAKKLNISQPAITKRIQNLEQDVGLILFDRTSRPLKLTQNGVAIYEQCQQINQQIRQFNHLLMALKTEQNVIRIGIATSIADISLNQIMAYKNQHYPQLKFEISTGWSTDLFEFFQQNKLDIAILTTTDVASIKQDQHLKSIAKLNIVPVVTQKLKKTVLQTLNDCQRLGWILNHEGCGYRAYLGKILAEHQLIPNIKVEITGSKSHMELIAQGHGIGLIPRQLLEYSEYAHQLIALEMEGFPFDSLLYGRVQQDGDAACHQILEDISQQLRGILGLV</sequence>
<dbReference type="PANTHER" id="PTHR30126:SF39">
    <property type="entry name" value="HTH-TYPE TRANSCRIPTIONAL REGULATOR CYSL"/>
    <property type="match status" value="1"/>
</dbReference>
<dbReference type="SUPFAM" id="SSF46785">
    <property type="entry name" value="Winged helix' DNA-binding domain"/>
    <property type="match status" value="1"/>
</dbReference>
<keyword evidence="3" id="KW-0238">DNA-binding</keyword>
<evidence type="ECO:0000256" key="2">
    <source>
        <dbReference type="ARBA" id="ARBA00023015"/>
    </source>
</evidence>
<dbReference type="InterPro" id="IPR036388">
    <property type="entry name" value="WH-like_DNA-bd_sf"/>
</dbReference>
<evidence type="ECO:0000256" key="3">
    <source>
        <dbReference type="ARBA" id="ARBA00023125"/>
    </source>
</evidence>
<dbReference type="AlphaFoldDB" id="A0A240EBW3"/>
<evidence type="ECO:0000256" key="1">
    <source>
        <dbReference type="ARBA" id="ARBA00009437"/>
    </source>
</evidence>
<dbReference type="Pfam" id="PF03466">
    <property type="entry name" value="LysR_substrate"/>
    <property type="match status" value="1"/>
</dbReference>
<dbReference type="Gene3D" id="3.40.190.10">
    <property type="entry name" value="Periplasmic binding protein-like II"/>
    <property type="match status" value="2"/>
</dbReference>
<feature type="domain" description="HTH lysR-type" evidence="5">
    <location>
        <begin position="1"/>
        <end position="58"/>
    </location>
</feature>
<dbReference type="RefSeq" id="WP_097079431.1">
    <property type="nucleotide sequence ID" value="NZ_BAABHT010000005.1"/>
</dbReference>
<comment type="similarity">
    <text evidence="1">Belongs to the LysR transcriptional regulatory family.</text>
</comment>
<keyword evidence="2" id="KW-0805">Transcription regulation</keyword>
<evidence type="ECO:0000313" key="6">
    <source>
        <dbReference type="EMBL" id="SNX45669.1"/>
    </source>
</evidence>
<dbReference type="CDD" id="cd05466">
    <property type="entry name" value="PBP2_LTTR_substrate"/>
    <property type="match status" value="1"/>
</dbReference>
<protein>
    <submittedName>
        <fullName evidence="6">Transcriptional regulator, LysR family</fullName>
    </submittedName>
</protein>
<dbReference type="PANTHER" id="PTHR30126">
    <property type="entry name" value="HTH-TYPE TRANSCRIPTIONAL REGULATOR"/>
    <property type="match status" value="1"/>
</dbReference>
<dbReference type="EMBL" id="OANT01000005">
    <property type="protein sequence ID" value="SNX45669.1"/>
    <property type="molecule type" value="Genomic_DNA"/>
</dbReference>
<dbReference type="GO" id="GO:0000976">
    <property type="term" value="F:transcription cis-regulatory region binding"/>
    <property type="evidence" value="ECO:0007669"/>
    <property type="project" value="TreeGrafter"/>
</dbReference>
<reference evidence="7" key="1">
    <citation type="submission" date="2016-09" db="EMBL/GenBank/DDBJ databases">
        <authorList>
            <person name="Varghese N."/>
            <person name="Submissions S."/>
        </authorList>
    </citation>
    <scope>NUCLEOTIDE SEQUENCE [LARGE SCALE GENOMIC DNA]</scope>
    <source>
        <strain evidence="7">ANC 4466</strain>
    </source>
</reference>
<dbReference type="OrthoDB" id="9815174at2"/>
<proteinExistence type="inferred from homology"/>
<dbReference type="Pfam" id="PF00126">
    <property type="entry name" value="HTH_1"/>
    <property type="match status" value="1"/>
</dbReference>
<dbReference type="Proteomes" id="UP000219042">
    <property type="component" value="Unassembled WGS sequence"/>
</dbReference>
<evidence type="ECO:0000256" key="4">
    <source>
        <dbReference type="ARBA" id="ARBA00023163"/>
    </source>
</evidence>
<evidence type="ECO:0000259" key="5">
    <source>
        <dbReference type="PROSITE" id="PS50931"/>
    </source>
</evidence>
<dbReference type="InterPro" id="IPR036390">
    <property type="entry name" value="WH_DNA-bd_sf"/>
</dbReference>
<keyword evidence="7" id="KW-1185">Reference proteome</keyword>
<dbReference type="FunFam" id="1.10.10.10:FF:000001">
    <property type="entry name" value="LysR family transcriptional regulator"/>
    <property type="match status" value="1"/>
</dbReference>
<evidence type="ECO:0000313" key="7">
    <source>
        <dbReference type="Proteomes" id="UP000219042"/>
    </source>
</evidence>
<dbReference type="InterPro" id="IPR005119">
    <property type="entry name" value="LysR_subst-bd"/>
</dbReference>
<gene>
    <name evidence="6" type="ORF">SAMN05421731_105223</name>
</gene>
<dbReference type="GO" id="GO:0003700">
    <property type="term" value="F:DNA-binding transcription factor activity"/>
    <property type="evidence" value="ECO:0007669"/>
    <property type="project" value="InterPro"/>
</dbReference>
<organism evidence="6 7">
    <name type="scientific">Acinetobacter puyangensis</name>
    <dbReference type="NCBI Taxonomy" id="1096779"/>
    <lineage>
        <taxon>Bacteria</taxon>
        <taxon>Pseudomonadati</taxon>
        <taxon>Pseudomonadota</taxon>
        <taxon>Gammaproteobacteria</taxon>
        <taxon>Moraxellales</taxon>
        <taxon>Moraxellaceae</taxon>
        <taxon>Acinetobacter</taxon>
    </lineage>
</organism>
<accession>A0A240EBW3</accession>
<dbReference type="PRINTS" id="PR00039">
    <property type="entry name" value="HTHLYSR"/>
</dbReference>
<name>A0A240EBW3_9GAMM</name>
<dbReference type="PROSITE" id="PS50931">
    <property type="entry name" value="HTH_LYSR"/>
    <property type="match status" value="1"/>
</dbReference>
<keyword evidence="4" id="KW-0804">Transcription</keyword>
<dbReference type="InterPro" id="IPR000847">
    <property type="entry name" value="LysR_HTH_N"/>
</dbReference>
<dbReference type="SUPFAM" id="SSF53850">
    <property type="entry name" value="Periplasmic binding protein-like II"/>
    <property type="match status" value="1"/>
</dbReference>
<dbReference type="Gene3D" id="1.10.10.10">
    <property type="entry name" value="Winged helix-like DNA-binding domain superfamily/Winged helix DNA-binding domain"/>
    <property type="match status" value="1"/>
</dbReference>